<gene>
    <name evidence="1" type="ORF">PHMEG_00019492</name>
</gene>
<dbReference type="EMBL" id="NBNE01003306">
    <property type="protein sequence ID" value="OWZ08028.1"/>
    <property type="molecule type" value="Genomic_DNA"/>
</dbReference>
<name>A0A225VSY3_9STRA</name>
<proteinExistence type="predicted"/>
<organism evidence="1 2">
    <name type="scientific">Phytophthora megakarya</name>
    <dbReference type="NCBI Taxonomy" id="4795"/>
    <lineage>
        <taxon>Eukaryota</taxon>
        <taxon>Sar</taxon>
        <taxon>Stramenopiles</taxon>
        <taxon>Oomycota</taxon>
        <taxon>Peronosporomycetes</taxon>
        <taxon>Peronosporales</taxon>
        <taxon>Peronosporaceae</taxon>
        <taxon>Phytophthora</taxon>
    </lineage>
</organism>
<keyword evidence="2" id="KW-1185">Reference proteome</keyword>
<reference evidence="2" key="1">
    <citation type="submission" date="2017-03" db="EMBL/GenBank/DDBJ databases">
        <title>Phytopthora megakarya and P. palmivora, two closely related causual agents of cacao black pod achieved similar genome size and gene model numbers by different mechanisms.</title>
        <authorList>
            <person name="Ali S."/>
            <person name="Shao J."/>
            <person name="Larry D.J."/>
            <person name="Kronmiller B."/>
            <person name="Shen D."/>
            <person name="Strem M.D."/>
            <person name="Melnick R.L."/>
            <person name="Guiltinan M.J."/>
            <person name="Tyler B.M."/>
            <person name="Meinhardt L.W."/>
            <person name="Bailey B.A."/>
        </authorList>
    </citation>
    <scope>NUCLEOTIDE SEQUENCE [LARGE SCALE GENOMIC DNA]</scope>
    <source>
        <strain evidence="2">zdho120</strain>
    </source>
</reference>
<comment type="caution">
    <text evidence="1">The sequence shown here is derived from an EMBL/GenBank/DDBJ whole genome shotgun (WGS) entry which is preliminary data.</text>
</comment>
<dbReference type="OrthoDB" id="126439at2759"/>
<dbReference type="AlphaFoldDB" id="A0A225VSY3"/>
<protein>
    <submittedName>
        <fullName evidence="1">RNA-dependent DNA polymerase</fullName>
    </submittedName>
</protein>
<accession>A0A225VSY3</accession>
<dbReference type="Proteomes" id="UP000198211">
    <property type="component" value="Unassembled WGS sequence"/>
</dbReference>
<sequence>MTEITLQEVLEAIDSLNRHKAAGADELNNDVLKDMQALLAPILVKICNELLQRKLPLNRL</sequence>
<evidence type="ECO:0000313" key="1">
    <source>
        <dbReference type="EMBL" id="OWZ08028.1"/>
    </source>
</evidence>
<evidence type="ECO:0000313" key="2">
    <source>
        <dbReference type="Proteomes" id="UP000198211"/>
    </source>
</evidence>